<feature type="transmembrane region" description="Helical" evidence="5">
    <location>
        <begin position="375"/>
        <end position="400"/>
    </location>
</feature>
<feature type="domain" description="O-antigen ligase-related" evidence="6">
    <location>
        <begin position="207"/>
        <end position="344"/>
    </location>
</feature>
<feature type="transmembrane region" description="Helical" evidence="5">
    <location>
        <begin position="196"/>
        <end position="214"/>
    </location>
</feature>
<evidence type="ECO:0000313" key="8">
    <source>
        <dbReference type="Proteomes" id="UP000055590"/>
    </source>
</evidence>
<dbReference type="KEGG" id="vin:AKJ08_1680"/>
<feature type="transmembrane region" description="Helical" evidence="5">
    <location>
        <begin position="173"/>
        <end position="189"/>
    </location>
</feature>
<feature type="transmembrane region" description="Helical" evidence="5">
    <location>
        <begin position="21"/>
        <end position="41"/>
    </location>
</feature>
<dbReference type="GO" id="GO:0016020">
    <property type="term" value="C:membrane"/>
    <property type="evidence" value="ECO:0007669"/>
    <property type="project" value="UniProtKB-SubCell"/>
</dbReference>
<dbReference type="RefSeq" id="WP_050725622.1">
    <property type="nucleotide sequence ID" value="NZ_CP012332.1"/>
</dbReference>
<evidence type="ECO:0000256" key="1">
    <source>
        <dbReference type="ARBA" id="ARBA00004141"/>
    </source>
</evidence>
<keyword evidence="4 5" id="KW-0472">Membrane</keyword>
<dbReference type="PANTHER" id="PTHR37422">
    <property type="entry name" value="TEICHURONIC ACID BIOSYNTHESIS PROTEIN TUAE"/>
    <property type="match status" value="1"/>
</dbReference>
<evidence type="ECO:0000256" key="4">
    <source>
        <dbReference type="ARBA" id="ARBA00023136"/>
    </source>
</evidence>
<sequence length="427" mass="44945">MIASAVPNPYARGSSSFASKLGALGVGVFAITIWALPQYLFPIIGPARVGVVTAGLMAAGLAGRWILGGAAPTAGGWRVLGLGAFAGAAALSPLWSVDPASSQWAAGEALKMGLVFVSAASLLDTPTRVRNVAWAIALAGCVPAYYAVSNSLAGVDLLEGYRARWVGTFFDPNRLAMALVISAMLLLTLRSRLRNPVARAAVLGLLGLQLWAIVVTYSRGAILGLAVGLLAFILAGRGSRTRSILVAGGVAIALLSLAPSRFWARTETIATYEQDLSAQGRIDAWRTAGNILSRRPLTGIGAAAFTTAWATYAPDDAGRHPYVAHNLFLEVAAELGIPTLVAFLALLAACIRGAWWATEERSPVRLEARGLLASIAGYLVCQMFAGFTLSFFLFLVLGIATASERLARFEREARERPIELQPNVGIL</sequence>
<keyword evidence="2 5" id="KW-0812">Transmembrane</keyword>
<comment type="subcellular location">
    <subcellularLocation>
        <location evidence="1">Membrane</location>
        <topology evidence="1">Multi-pass membrane protein</topology>
    </subcellularLocation>
</comment>
<dbReference type="InterPro" id="IPR051533">
    <property type="entry name" value="WaaL-like"/>
</dbReference>
<feature type="transmembrane region" description="Helical" evidence="5">
    <location>
        <begin position="79"/>
        <end position="97"/>
    </location>
</feature>
<keyword evidence="3 5" id="KW-1133">Transmembrane helix</keyword>
<evidence type="ECO:0000313" key="7">
    <source>
        <dbReference type="EMBL" id="AKU91293.1"/>
    </source>
</evidence>
<evidence type="ECO:0000259" key="6">
    <source>
        <dbReference type="Pfam" id="PF04932"/>
    </source>
</evidence>
<keyword evidence="8" id="KW-1185">Reference proteome</keyword>
<reference evidence="7 8" key="1">
    <citation type="submission" date="2015-08" db="EMBL/GenBank/DDBJ databases">
        <authorList>
            <person name="Babu N.S."/>
            <person name="Beckwith C.J."/>
            <person name="Beseler K.G."/>
            <person name="Brison A."/>
            <person name="Carone J.V."/>
            <person name="Caskin T.P."/>
            <person name="Diamond M."/>
            <person name="Durham M.E."/>
            <person name="Foxe J.M."/>
            <person name="Go M."/>
            <person name="Henderson B.A."/>
            <person name="Jones I.B."/>
            <person name="McGettigan J.A."/>
            <person name="Micheletti S.J."/>
            <person name="Nasrallah M.E."/>
            <person name="Ortiz D."/>
            <person name="Piller C.R."/>
            <person name="Privatt S.R."/>
            <person name="Schneider S.L."/>
            <person name="Sharp S."/>
            <person name="Smith T.C."/>
            <person name="Stanton J.D."/>
            <person name="Ullery H.E."/>
            <person name="Wilson R.J."/>
            <person name="Serrano M.G."/>
            <person name="Buck G."/>
            <person name="Lee V."/>
            <person name="Wang Y."/>
            <person name="Carvalho R."/>
            <person name="Voegtly L."/>
            <person name="Shi R."/>
            <person name="Duckworth R."/>
            <person name="Johnson A."/>
            <person name="Loviza R."/>
            <person name="Walstead R."/>
            <person name="Shah Z."/>
            <person name="Kiflezghi M."/>
            <person name="Wade K."/>
            <person name="Ball S.L."/>
            <person name="Bradley K.W."/>
            <person name="Asai D.J."/>
            <person name="Bowman C.A."/>
            <person name="Russell D.A."/>
            <person name="Pope W.H."/>
            <person name="Jacobs-Sera D."/>
            <person name="Hendrix R.W."/>
            <person name="Hatfull G.F."/>
        </authorList>
    </citation>
    <scope>NUCLEOTIDE SEQUENCE [LARGE SCALE GENOMIC DNA]</scope>
    <source>
        <strain evidence="7 8">DSM 27710</strain>
    </source>
</reference>
<feature type="transmembrane region" description="Helical" evidence="5">
    <location>
        <begin position="244"/>
        <end position="264"/>
    </location>
</feature>
<proteinExistence type="predicted"/>
<feature type="transmembrane region" description="Helical" evidence="5">
    <location>
        <begin position="103"/>
        <end position="123"/>
    </location>
</feature>
<feature type="transmembrane region" description="Helical" evidence="5">
    <location>
        <begin position="335"/>
        <end position="355"/>
    </location>
</feature>
<evidence type="ECO:0000256" key="2">
    <source>
        <dbReference type="ARBA" id="ARBA00022692"/>
    </source>
</evidence>
<accession>A0A0K1PCN2</accession>
<dbReference type="Pfam" id="PF04932">
    <property type="entry name" value="Wzy_C"/>
    <property type="match status" value="1"/>
</dbReference>
<evidence type="ECO:0000256" key="3">
    <source>
        <dbReference type="ARBA" id="ARBA00022989"/>
    </source>
</evidence>
<dbReference type="STRING" id="1391653.AKJ08_1680"/>
<organism evidence="7 8">
    <name type="scientific">Vulgatibacter incomptus</name>
    <dbReference type="NCBI Taxonomy" id="1391653"/>
    <lineage>
        <taxon>Bacteria</taxon>
        <taxon>Pseudomonadati</taxon>
        <taxon>Myxococcota</taxon>
        <taxon>Myxococcia</taxon>
        <taxon>Myxococcales</taxon>
        <taxon>Cystobacterineae</taxon>
        <taxon>Vulgatibacteraceae</taxon>
        <taxon>Vulgatibacter</taxon>
    </lineage>
</organism>
<evidence type="ECO:0000256" key="5">
    <source>
        <dbReference type="SAM" id="Phobius"/>
    </source>
</evidence>
<dbReference type="Proteomes" id="UP000055590">
    <property type="component" value="Chromosome"/>
</dbReference>
<gene>
    <name evidence="7" type="ORF">AKJ08_1680</name>
</gene>
<feature type="transmembrane region" description="Helical" evidence="5">
    <location>
        <begin position="132"/>
        <end position="153"/>
    </location>
</feature>
<protein>
    <submittedName>
        <fullName evidence="7">Putative membrane protein of ExoQ family, involved in exopolysaccharide production</fullName>
    </submittedName>
</protein>
<feature type="transmembrane region" description="Helical" evidence="5">
    <location>
        <begin position="47"/>
        <end position="67"/>
    </location>
</feature>
<dbReference type="InterPro" id="IPR007016">
    <property type="entry name" value="O-antigen_ligase-rel_domated"/>
</dbReference>
<dbReference type="EMBL" id="CP012332">
    <property type="protein sequence ID" value="AKU91293.1"/>
    <property type="molecule type" value="Genomic_DNA"/>
</dbReference>
<dbReference type="PANTHER" id="PTHR37422:SF23">
    <property type="entry name" value="TEICHURONIC ACID BIOSYNTHESIS PROTEIN TUAE"/>
    <property type="match status" value="1"/>
</dbReference>
<name>A0A0K1PCN2_9BACT</name>
<dbReference type="AlphaFoldDB" id="A0A0K1PCN2"/>
<dbReference type="OrthoDB" id="9772644at2"/>